<feature type="transmembrane region" description="Helical" evidence="10">
    <location>
        <begin position="228"/>
        <end position="244"/>
    </location>
</feature>
<evidence type="ECO:0000256" key="3">
    <source>
        <dbReference type="ARBA" id="ARBA00022679"/>
    </source>
</evidence>
<evidence type="ECO:0000256" key="2">
    <source>
        <dbReference type="ARBA" id="ARBA00022516"/>
    </source>
</evidence>
<dbReference type="EC" id="2.3.1.-" evidence="10"/>
<dbReference type="Pfam" id="PF01151">
    <property type="entry name" value="ELO"/>
    <property type="match status" value="1"/>
</dbReference>
<dbReference type="eggNOG" id="KOG3071">
    <property type="taxonomic scope" value="Eukaryota"/>
</dbReference>
<keyword evidence="7 10" id="KW-0443">Lipid metabolism</keyword>
<keyword evidence="2 10" id="KW-0444">Lipid biosynthesis</keyword>
<feature type="transmembrane region" description="Helical" evidence="10">
    <location>
        <begin position="156"/>
        <end position="174"/>
    </location>
</feature>
<accession>A0A0L0FT91</accession>
<feature type="compositionally biased region" description="Low complexity" evidence="11">
    <location>
        <begin position="347"/>
        <end position="364"/>
    </location>
</feature>
<evidence type="ECO:0000256" key="7">
    <source>
        <dbReference type="ARBA" id="ARBA00023098"/>
    </source>
</evidence>
<evidence type="ECO:0000256" key="6">
    <source>
        <dbReference type="ARBA" id="ARBA00022989"/>
    </source>
</evidence>
<keyword evidence="9 10" id="KW-0275">Fatty acid biosynthesis</keyword>
<feature type="transmembrane region" description="Helical" evidence="10">
    <location>
        <begin position="256"/>
        <end position="278"/>
    </location>
</feature>
<organism evidence="12 13">
    <name type="scientific">Sphaeroforma arctica JP610</name>
    <dbReference type="NCBI Taxonomy" id="667725"/>
    <lineage>
        <taxon>Eukaryota</taxon>
        <taxon>Ichthyosporea</taxon>
        <taxon>Ichthyophonida</taxon>
        <taxon>Sphaeroforma</taxon>
    </lineage>
</organism>
<comment type="subcellular location">
    <subcellularLocation>
        <location evidence="1">Membrane</location>
        <topology evidence="1">Multi-pass membrane protein</topology>
    </subcellularLocation>
</comment>
<sequence>MASKVAKSAHEAATSTISGAKDGFTSSLEGTRSIASDALRDVSRVASAVSKASAKDAPRMVCDATDTVREVAYEGRKADETGWTSDMWKPLCVVTIQLVAMNWCWSAEHRQMYDPFSTISLALPIVMTFVYVAGILYLKNSYMVNREPFQLKSYMVMYNLFQTLFNVWSVVSFLKEVFAENGPTFISGADKTPAGFNLGFLIWLHYNNKYIEMLDTVFMALRKKNNQITFLHMWHHTLILWAWWAVVRFECGGTSYFGALMNSGIHVMMYAYYLLALLKVRCPWKRHLTQAQLTQFVICLAHAVYAFTYTTEYPRWLISLQVFVMVNMLVLFADFYKKAYEKKGADNTKTAAADTKTAVSTKEE</sequence>
<feature type="transmembrane region" description="Helical" evidence="10">
    <location>
        <begin position="290"/>
        <end position="310"/>
    </location>
</feature>
<evidence type="ECO:0000256" key="9">
    <source>
        <dbReference type="ARBA" id="ARBA00023160"/>
    </source>
</evidence>
<dbReference type="RefSeq" id="XP_014153927.1">
    <property type="nucleotide sequence ID" value="XM_014298452.1"/>
</dbReference>
<evidence type="ECO:0000256" key="1">
    <source>
        <dbReference type="ARBA" id="ARBA00004141"/>
    </source>
</evidence>
<keyword evidence="3 10" id="KW-0808">Transferase</keyword>
<dbReference type="PANTHER" id="PTHR11157">
    <property type="entry name" value="FATTY ACID ACYL TRANSFERASE-RELATED"/>
    <property type="match status" value="1"/>
</dbReference>
<evidence type="ECO:0000256" key="11">
    <source>
        <dbReference type="SAM" id="MobiDB-lite"/>
    </source>
</evidence>
<evidence type="ECO:0000313" key="13">
    <source>
        <dbReference type="Proteomes" id="UP000054560"/>
    </source>
</evidence>
<dbReference type="GO" id="GO:0034625">
    <property type="term" value="P:fatty acid elongation, monounsaturated fatty acid"/>
    <property type="evidence" value="ECO:0007669"/>
    <property type="project" value="TreeGrafter"/>
</dbReference>
<keyword evidence="8 10" id="KW-0472">Membrane</keyword>
<feature type="transmembrane region" description="Helical" evidence="10">
    <location>
        <begin position="316"/>
        <end position="336"/>
    </location>
</feature>
<dbReference type="GO" id="GO:0005789">
    <property type="term" value="C:endoplasmic reticulum membrane"/>
    <property type="evidence" value="ECO:0007669"/>
    <property type="project" value="TreeGrafter"/>
</dbReference>
<dbReference type="GO" id="GO:0019367">
    <property type="term" value="P:fatty acid elongation, saturated fatty acid"/>
    <property type="evidence" value="ECO:0007669"/>
    <property type="project" value="TreeGrafter"/>
</dbReference>
<evidence type="ECO:0000256" key="4">
    <source>
        <dbReference type="ARBA" id="ARBA00022692"/>
    </source>
</evidence>
<dbReference type="Proteomes" id="UP000054560">
    <property type="component" value="Unassembled WGS sequence"/>
</dbReference>
<proteinExistence type="inferred from homology"/>
<keyword evidence="5 10" id="KW-0276">Fatty acid metabolism</keyword>
<reference evidence="12 13" key="1">
    <citation type="submission" date="2011-02" db="EMBL/GenBank/DDBJ databases">
        <title>The Genome Sequence of Sphaeroforma arctica JP610.</title>
        <authorList>
            <consortium name="The Broad Institute Genome Sequencing Platform"/>
            <person name="Russ C."/>
            <person name="Cuomo C."/>
            <person name="Young S.K."/>
            <person name="Zeng Q."/>
            <person name="Gargeya S."/>
            <person name="Alvarado L."/>
            <person name="Berlin A."/>
            <person name="Chapman S.B."/>
            <person name="Chen Z."/>
            <person name="Freedman E."/>
            <person name="Gellesch M."/>
            <person name="Goldberg J."/>
            <person name="Griggs A."/>
            <person name="Gujja S."/>
            <person name="Heilman E."/>
            <person name="Heiman D."/>
            <person name="Howarth C."/>
            <person name="Mehta T."/>
            <person name="Neiman D."/>
            <person name="Pearson M."/>
            <person name="Roberts A."/>
            <person name="Saif S."/>
            <person name="Shea T."/>
            <person name="Shenoy N."/>
            <person name="Sisk P."/>
            <person name="Stolte C."/>
            <person name="Sykes S."/>
            <person name="White J."/>
            <person name="Yandava C."/>
            <person name="Burger G."/>
            <person name="Gray M.W."/>
            <person name="Holland P.W.H."/>
            <person name="King N."/>
            <person name="Lang F.B.F."/>
            <person name="Roger A.J."/>
            <person name="Ruiz-Trillo I."/>
            <person name="Haas B."/>
            <person name="Nusbaum C."/>
            <person name="Birren B."/>
        </authorList>
    </citation>
    <scope>NUCLEOTIDE SEQUENCE [LARGE SCALE GENOMIC DNA]</scope>
    <source>
        <strain evidence="12 13">JP610</strain>
    </source>
</reference>
<protein>
    <recommendedName>
        <fullName evidence="10">Elongation of fatty acids protein</fullName>
        <ecNumber evidence="10">2.3.1.-</ecNumber>
    </recommendedName>
</protein>
<dbReference type="AlphaFoldDB" id="A0A0L0FT91"/>
<feature type="transmembrane region" description="Helical" evidence="10">
    <location>
        <begin position="117"/>
        <end position="136"/>
    </location>
</feature>
<keyword evidence="6 10" id="KW-1133">Transmembrane helix</keyword>
<feature type="region of interest" description="Disordered" evidence="11">
    <location>
        <begin position="345"/>
        <end position="364"/>
    </location>
</feature>
<dbReference type="PANTHER" id="PTHR11157:SF126">
    <property type="entry name" value="ELONGATION OF VERY LONG CHAIN FATTY ACIDS PROTEIN"/>
    <property type="match status" value="1"/>
</dbReference>
<comment type="catalytic activity">
    <reaction evidence="10">
        <text>an acyl-CoA + malonyl-CoA + H(+) = a 3-oxoacyl-CoA + CO2 + CoA</text>
        <dbReference type="Rhea" id="RHEA:50252"/>
        <dbReference type="ChEBI" id="CHEBI:15378"/>
        <dbReference type="ChEBI" id="CHEBI:16526"/>
        <dbReference type="ChEBI" id="CHEBI:57287"/>
        <dbReference type="ChEBI" id="CHEBI:57384"/>
        <dbReference type="ChEBI" id="CHEBI:58342"/>
        <dbReference type="ChEBI" id="CHEBI:90726"/>
    </reaction>
    <physiologicalReaction direction="left-to-right" evidence="10">
        <dbReference type="Rhea" id="RHEA:50253"/>
    </physiologicalReaction>
</comment>
<evidence type="ECO:0000256" key="8">
    <source>
        <dbReference type="ARBA" id="ARBA00023136"/>
    </source>
</evidence>
<keyword evidence="4 10" id="KW-0812">Transmembrane</keyword>
<dbReference type="GeneID" id="25908108"/>
<dbReference type="STRING" id="667725.A0A0L0FT91"/>
<keyword evidence="13" id="KW-1185">Reference proteome</keyword>
<dbReference type="GO" id="GO:0009922">
    <property type="term" value="F:fatty acid elongase activity"/>
    <property type="evidence" value="ECO:0007669"/>
    <property type="project" value="InterPro"/>
</dbReference>
<dbReference type="GO" id="GO:0042761">
    <property type="term" value="P:very long-chain fatty acid biosynthetic process"/>
    <property type="evidence" value="ECO:0007669"/>
    <property type="project" value="TreeGrafter"/>
</dbReference>
<evidence type="ECO:0000313" key="12">
    <source>
        <dbReference type="EMBL" id="KNC80025.1"/>
    </source>
</evidence>
<gene>
    <name evidence="12" type="ORF">SARC_07604</name>
</gene>
<evidence type="ECO:0000256" key="5">
    <source>
        <dbReference type="ARBA" id="ARBA00022832"/>
    </source>
</evidence>
<dbReference type="GO" id="GO:0034626">
    <property type="term" value="P:fatty acid elongation, polyunsaturated fatty acid"/>
    <property type="evidence" value="ECO:0007669"/>
    <property type="project" value="TreeGrafter"/>
</dbReference>
<dbReference type="OrthoDB" id="434092at2759"/>
<dbReference type="GO" id="GO:0030148">
    <property type="term" value="P:sphingolipid biosynthetic process"/>
    <property type="evidence" value="ECO:0007669"/>
    <property type="project" value="TreeGrafter"/>
</dbReference>
<dbReference type="EMBL" id="KQ242208">
    <property type="protein sequence ID" value="KNC80025.1"/>
    <property type="molecule type" value="Genomic_DNA"/>
</dbReference>
<comment type="similarity">
    <text evidence="10">Belongs to the ELO family.</text>
</comment>
<dbReference type="InterPro" id="IPR002076">
    <property type="entry name" value="ELO_fam"/>
</dbReference>
<name>A0A0L0FT91_9EUKA</name>
<evidence type="ECO:0000256" key="10">
    <source>
        <dbReference type="RuleBase" id="RU361115"/>
    </source>
</evidence>